<evidence type="ECO:0000256" key="1">
    <source>
        <dbReference type="ARBA" id="ARBA00022670"/>
    </source>
</evidence>
<dbReference type="InterPro" id="IPR001940">
    <property type="entry name" value="Peptidase_S1C"/>
</dbReference>
<comment type="caution">
    <text evidence="4">The sequence shown here is derived from an EMBL/GenBank/DDBJ whole genome shotgun (WGS) entry which is preliminary data.</text>
</comment>
<keyword evidence="1 4" id="KW-0645">Protease</keyword>
<evidence type="ECO:0000313" key="4">
    <source>
        <dbReference type="EMBL" id="MBB5221592.1"/>
    </source>
</evidence>
<dbReference type="InterPro" id="IPR036034">
    <property type="entry name" value="PDZ_sf"/>
</dbReference>
<dbReference type="EMBL" id="JACHFM010000001">
    <property type="protein sequence ID" value="MBB5221592.1"/>
    <property type="molecule type" value="Genomic_DNA"/>
</dbReference>
<dbReference type="Pfam" id="PF13180">
    <property type="entry name" value="PDZ_2"/>
    <property type="match status" value="1"/>
</dbReference>
<dbReference type="GO" id="GO:0004252">
    <property type="term" value="F:serine-type endopeptidase activity"/>
    <property type="evidence" value="ECO:0007669"/>
    <property type="project" value="InterPro"/>
</dbReference>
<feature type="domain" description="PDZ" evidence="3">
    <location>
        <begin position="201"/>
        <end position="273"/>
    </location>
</feature>
<dbReference type="RefSeq" id="WP_184147942.1">
    <property type="nucleotide sequence ID" value="NZ_JACHFM010000001.1"/>
</dbReference>
<dbReference type="Pfam" id="PF13365">
    <property type="entry name" value="Trypsin_2"/>
    <property type="match status" value="1"/>
</dbReference>
<evidence type="ECO:0000259" key="3">
    <source>
        <dbReference type="SMART" id="SM00228"/>
    </source>
</evidence>
<accession>A0A840SQS8</accession>
<dbReference type="SUPFAM" id="SSF50494">
    <property type="entry name" value="Trypsin-like serine proteases"/>
    <property type="match status" value="1"/>
</dbReference>
<dbReference type="InterPro" id="IPR001478">
    <property type="entry name" value="PDZ"/>
</dbReference>
<dbReference type="PANTHER" id="PTHR43343">
    <property type="entry name" value="PEPTIDASE S12"/>
    <property type="match status" value="1"/>
</dbReference>
<dbReference type="Proteomes" id="UP000549457">
    <property type="component" value="Unassembled WGS sequence"/>
</dbReference>
<dbReference type="Gene3D" id="2.30.42.10">
    <property type="match status" value="1"/>
</dbReference>
<reference evidence="4 5" key="1">
    <citation type="submission" date="2020-08" db="EMBL/GenBank/DDBJ databases">
        <title>Genomic Encyclopedia of Type Strains, Phase IV (KMG-IV): sequencing the most valuable type-strain genomes for metagenomic binning, comparative biology and taxonomic classification.</title>
        <authorList>
            <person name="Goeker M."/>
        </authorList>
    </citation>
    <scope>NUCLEOTIDE SEQUENCE [LARGE SCALE GENOMIC DNA]</scope>
    <source>
        <strain evidence="4 5">DSM 101730</strain>
    </source>
</reference>
<gene>
    <name evidence="4" type="ORF">HNP73_001513</name>
</gene>
<keyword evidence="5" id="KW-1185">Reference proteome</keyword>
<dbReference type="AlphaFoldDB" id="A0A840SQS8"/>
<organism evidence="4 5">
    <name type="scientific">Amaricoccus macauensis</name>
    <dbReference type="NCBI Taxonomy" id="57001"/>
    <lineage>
        <taxon>Bacteria</taxon>
        <taxon>Pseudomonadati</taxon>
        <taxon>Pseudomonadota</taxon>
        <taxon>Alphaproteobacteria</taxon>
        <taxon>Rhodobacterales</taxon>
        <taxon>Paracoccaceae</taxon>
        <taxon>Amaricoccus</taxon>
    </lineage>
</organism>
<proteinExistence type="predicted"/>
<name>A0A840SQS8_9RHOB</name>
<evidence type="ECO:0000256" key="2">
    <source>
        <dbReference type="ARBA" id="ARBA00022801"/>
    </source>
</evidence>
<dbReference type="GO" id="GO:0006508">
    <property type="term" value="P:proteolysis"/>
    <property type="evidence" value="ECO:0007669"/>
    <property type="project" value="UniProtKB-KW"/>
</dbReference>
<dbReference type="InterPro" id="IPR051201">
    <property type="entry name" value="Chloro_Bact_Ser_Proteases"/>
</dbReference>
<dbReference type="PRINTS" id="PR00834">
    <property type="entry name" value="PROTEASES2C"/>
</dbReference>
<dbReference type="Gene3D" id="2.40.10.120">
    <property type="match status" value="1"/>
</dbReference>
<dbReference type="SUPFAM" id="SSF50156">
    <property type="entry name" value="PDZ domain-like"/>
    <property type="match status" value="1"/>
</dbReference>
<keyword evidence="2" id="KW-0378">Hydrolase</keyword>
<evidence type="ECO:0000313" key="5">
    <source>
        <dbReference type="Proteomes" id="UP000549457"/>
    </source>
</evidence>
<sequence length="290" mass="29188">MPESNPLADLSRATSAAVAAAARHVVAVRDGQGRPLSGIIWDGGRIVSAEECLGGDDPAAVLLPDGRELSAEIAGRDPTTDVAVLKAETGDAPALEPAGLPEVGALTLVVGRGADGPLAALAMVAATGPAWTSAAGGRIDGLVRLGLLLPYALEGGAVIDAEGRLLGLAVADPRRRGLVIPTATIARSVETLAARGHVGRGHLGLALRPLGSTPGLMVVEVSAAGPAAAAGFLLGDIVTTWEGEPVGSMRGISRRLGPDSVGKDVRLGIIRAGAPHEVRVTIGERRHIEG</sequence>
<protein>
    <submittedName>
        <fullName evidence="4">S1-C subfamily serine protease</fullName>
    </submittedName>
</protein>
<dbReference type="SMART" id="SM00228">
    <property type="entry name" value="PDZ"/>
    <property type="match status" value="1"/>
</dbReference>
<dbReference type="InterPro" id="IPR009003">
    <property type="entry name" value="Peptidase_S1_PA"/>
</dbReference>
<dbReference type="PANTHER" id="PTHR43343:SF3">
    <property type="entry name" value="PROTEASE DO-LIKE 8, CHLOROPLASTIC"/>
    <property type="match status" value="1"/>
</dbReference>